<protein>
    <submittedName>
        <fullName evidence="1">Uncharacterized protein</fullName>
    </submittedName>
</protein>
<proteinExistence type="predicted"/>
<reference evidence="1 2" key="1">
    <citation type="submission" date="2015-07" db="EMBL/GenBank/DDBJ databases">
        <authorList>
            <person name="Noorani M."/>
        </authorList>
    </citation>
    <scope>NUCLEOTIDE SEQUENCE [LARGE SCALE GENOMIC DNA]</scope>
    <source>
        <strain evidence="1 2">KCTC 42284</strain>
    </source>
</reference>
<dbReference type="Proteomes" id="UP000066624">
    <property type="component" value="Chromosome"/>
</dbReference>
<dbReference type="AlphaFoldDB" id="A0A0K0Y000"/>
<organism evidence="1 2">
    <name type="scientific">Wenzhouxiangella marina</name>
    <dbReference type="NCBI Taxonomy" id="1579979"/>
    <lineage>
        <taxon>Bacteria</taxon>
        <taxon>Pseudomonadati</taxon>
        <taxon>Pseudomonadota</taxon>
        <taxon>Gammaproteobacteria</taxon>
        <taxon>Chromatiales</taxon>
        <taxon>Wenzhouxiangellaceae</taxon>
        <taxon>Wenzhouxiangella</taxon>
    </lineage>
</organism>
<dbReference type="KEGG" id="wma:WM2015_2911"/>
<dbReference type="EMBL" id="CP012154">
    <property type="protein sequence ID" value="AKS43268.1"/>
    <property type="molecule type" value="Genomic_DNA"/>
</dbReference>
<dbReference type="RefSeq" id="WP_049726767.1">
    <property type="nucleotide sequence ID" value="NZ_CP012154.1"/>
</dbReference>
<sequence>MKQDFLVRDSGQPFSVDKTLMSRKRWFAFCALVLIVSNVQAIDVQETTDFPGSSSFAFGVSVGELDPGGNTVSGTLDGVCAPNDCNGAKDGDTQDSFLVTVPEGYLIESIEVTSANIGGVITLIGFGVRSPEENIAFVNIPVNSNSGNVLTDPVPAGEYSLSVFGRLGSEAGPFTLDWSVSISIVPAVEIFQDRFDQV</sequence>
<gene>
    <name evidence="1" type="ORF">WM2015_2911</name>
</gene>
<accession>A0A0K0Y000</accession>
<evidence type="ECO:0000313" key="2">
    <source>
        <dbReference type="Proteomes" id="UP000066624"/>
    </source>
</evidence>
<keyword evidence="2" id="KW-1185">Reference proteome</keyword>
<name>A0A0K0Y000_9GAMM</name>
<evidence type="ECO:0000313" key="1">
    <source>
        <dbReference type="EMBL" id="AKS43268.1"/>
    </source>
</evidence>